<comment type="caution">
    <text evidence="1">The sequence shown here is derived from an EMBL/GenBank/DDBJ whole genome shotgun (WGS) entry which is preliminary data.</text>
</comment>
<sequence>MDLIIFTDKVCFRRVDNDIYPNDIIFITNKCQSNGGIHSAAGR</sequence>
<protein>
    <submittedName>
        <fullName evidence="1">Uncharacterized protein</fullName>
    </submittedName>
</protein>
<dbReference type="Proteomes" id="UP000253046">
    <property type="component" value="Unassembled WGS sequence"/>
</dbReference>
<name>A0A366HVZ5_9GAMM</name>
<dbReference type="EMBL" id="QNRY01000073">
    <property type="protein sequence ID" value="RBP57226.1"/>
    <property type="molecule type" value="Genomic_DNA"/>
</dbReference>
<evidence type="ECO:0000313" key="1">
    <source>
        <dbReference type="EMBL" id="RBP57226.1"/>
    </source>
</evidence>
<reference evidence="1 2" key="1">
    <citation type="submission" date="2018-06" db="EMBL/GenBank/DDBJ databases">
        <title>Genomic Encyclopedia of Type Strains, Phase IV (KMG-IV): sequencing the most valuable type-strain genomes for metagenomic binning, comparative biology and taxonomic classification.</title>
        <authorList>
            <person name="Goeker M."/>
        </authorList>
    </citation>
    <scope>NUCLEOTIDE SEQUENCE [LARGE SCALE GENOMIC DNA]</scope>
    <source>
        <strain evidence="1 2">DSM 30166</strain>
    </source>
</reference>
<organism evidence="1 2">
    <name type="scientific">Brenneria salicis ATCC 15712 = DSM 30166</name>
    <dbReference type="NCBI Taxonomy" id="714314"/>
    <lineage>
        <taxon>Bacteria</taxon>
        <taxon>Pseudomonadati</taxon>
        <taxon>Pseudomonadota</taxon>
        <taxon>Gammaproteobacteria</taxon>
        <taxon>Enterobacterales</taxon>
        <taxon>Pectobacteriaceae</taxon>
        <taxon>Brenneria</taxon>
    </lineage>
</organism>
<gene>
    <name evidence="1" type="ORF">DES54_1731</name>
</gene>
<evidence type="ECO:0000313" key="2">
    <source>
        <dbReference type="Proteomes" id="UP000253046"/>
    </source>
</evidence>
<dbReference type="AlphaFoldDB" id="A0A366HVZ5"/>
<accession>A0A366HVZ5</accession>
<proteinExistence type="predicted"/>
<keyword evidence="2" id="KW-1185">Reference proteome</keyword>